<evidence type="ECO:0000313" key="1">
    <source>
        <dbReference type="EMBL" id="GGP22285.1"/>
    </source>
</evidence>
<accession>A0ABQ2PB51</accession>
<evidence type="ECO:0000313" key="2">
    <source>
        <dbReference type="Proteomes" id="UP000637267"/>
    </source>
</evidence>
<gene>
    <name evidence="1" type="ORF">GCM10010970_24470</name>
</gene>
<comment type="caution">
    <text evidence="1">The sequence shown here is derived from an EMBL/GenBank/DDBJ whole genome shotgun (WGS) entry which is preliminary data.</text>
</comment>
<keyword evidence="2" id="KW-1185">Reference proteome</keyword>
<dbReference type="EMBL" id="BMLX01000003">
    <property type="protein sequence ID" value="GGP22285.1"/>
    <property type="molecule type" value="Genomic_DNA"/>
</dbReference>
<proteinExistence type="predicted"/>
<reference evidence="2" key="1">
    <citation type="journal article" date="2019" name="Int. J. Syst. Evol. Microbiol.">
        <title>The Global Catalogue of Microorganisms (GCM) 10K type strain sequencing project: providing services to taxonomists for standard genome sequencing and annotation.</title>
        <authorList>
            <consortium name="The Broad Institute Genomics Platform"/>
            <consortium name="The Broad Institute Genome Sequencing Center for Infectious Disease"/>
            <person name="Wu L."/>
            <person name="Ma J."/>
        </authorList>
    </citation>
    <scope>NUCLEOTIDE SEQUENCE [LARGE SCALE GENOMIC DNA]</scope>
    <source>
        <strain evidence="2">CGMCC 1.8859</strain>
    </source>
</reference>
<protein>
    <submittedName>
        <fullName evidence="1">Uncharacterized protein</fullName>
    </submittedName>
</protein>
<organism evidence="1 2">
    <name type="scientific">Silvimonas iriomotensis</name>
    <dbReference type="NCBI Taxonomy" id="449662"/>
    <lineage>
        <taxon>Bacteria</taxon>
        <taxon>Pseudomonadati</taxon>
        <taxon>Pseudomonadota</taxon>
        <taxon>Betaproteobacteria</taxon>
        <taxon>Neisseriales</taxon>
        <taxon>Chitinibacteraceae</taxon>
        <taxon>Silvimonas</taxon>
    </lineage>
</organism>
<name>A0ABQ2PB51_9NEIS</name>
<dbReference type="Proteomes" id="UP000637267">
    <property type="component" value="Unassembled WGS sequence"/>
</dbReference>
<sequence length="60" mass="7029">MARVAQGEHRPFPLKHGFERHFIFETRVDIRGRIDGCRGDDENRLARFCKTSLNREVVTS</sequence>